<organism evidence="7 8">
    <name type="scientific">Pseudoprevotella muciniphila</name>
    <dbReference type="NCBI Taxonomy" id="2133944"/>
    <lineage>
        <taxon>Bacteria</taxon>
        <taxon>Pseudomonadati</taxon>
        <taxon>Bacteroidota</taxon>
        <taxon>Bacteroidia</taxon>
        <taxon>Bacteroidales</taxon>
        <taxon>Prevotellaceae</taxon>
        <taxon>Pseudoprevotella</taxon>
    </lineage>
</organism>
<dbReference type="Pfam" id="PF06271">
    <property type="entry name" value="RDD"/>
    <property type="match status" value="1"/>
</dbReference>
<dbReference type="InterPro" id="IPR010432">
    <property type="entry name" value="RDD"/>
</dbReference>
<sequence length="238" mass="27076">MNNYIITSQNVRVETRQAVFMLRLMSGLIDLLVMFAIIWLSAAYMIPLVEAFGEFAVFVIVIAIMMYPFITEVLFHGQTFGKMALKLKVVRVEGEAPSVGDFFLRWALQPVDYLLLPPVTLCLFVFSDRSQRLGDMASGTMVIRTERSANRMVRLNDFYTVQVGYVPVYPLAQNLTEGQAEIIHTVLTSYSQSTNQQINSLAQKVVPICGPPPSSNIYTGQYLTQVWRDYQYFASRRK</sequence>
<evidence type="ECO:0000313" key="7">
    <source>
        <dbReference type="EMBL" id="QFQ12304.1"/>
    </source>
</evidence>
<dbReference type="KEGG" id="alq:C7Y71_004350"/>
<keyword evidence="4 5" id="KW-0472">Membrane</keyword>
<feature type="domain" description="RDD" evidence="6">
    <location>
        <begin position="18"/>
        <end position="139"/>
    </location>
</feature>
<evidence type="ECO:0000256" key="2">
    <source>
        <dbReference type="ARBA" id="ARBA00022692"/>
    </source>
</evidence>
<feature type="transmembrane region" description="Helical" evidence="5">
    <location>
        <begin position="52"/>
        <end position="75"/>
    </location>
</feature>
<dbReference type="EMBL" id="CP033459">
    <property type="protein sequence ID" value="QFQ12304.1"/>
    <property type="molecule type" value="Genomic_DNA"/>
</dbReference>
<dbReference type="RefSeq" id="WP_111898483.1">
    <property type="nucleotide sequence ID" value="NZ_CP033459.1"/>
</dbReference>
<dbReference type="OrthoDB" id="9814143at2"/>
<gene>
    <name evidence="7" type="ORF">C7Y71_004350</name>
</gene>
<dbReference type="PANTHER" id="PTHR38480">
    <property type="entry name" value="SLR0254 PROTEIN"/>
    <property type="match status" value="1"/>
</dbReference>
<dbReference type="GO" id="GO:0016020">
    <property type="term" value="C:membrane"/>
    <property type="evidence" value="ECO:0007669"/>
    <property type="project" value="UniProtKB-SubCell"/>
</dbReference>
<dbReference type="AlphaFoldDB" id="A0A5P8E5V1"/>
<keyword evidence="8" id="KW-1185">Reference proteome</keyword>
<evidence type="ECO:0000256" key="3">
    <source>
        <dbReference type="ARBA" id="ARBA00022989"/>
    </source>
</evidence>
<name>A0A5P8E5V1_9BACT</name>
<reference evidence="7 8" key="1">
    <citation type="submission" date="2018-11" db="EMBL/GenBank/DDBJ databases">
        <authorList>
            <person name="Na S.W."/>
            <person name="Baik M."/>
        </authorList>
    </citation>
    <scope>NUCLEOTIDE SEQUENCE [LARGE SCALE GENOMIC DNA]</scope>
    <source>
        <strain evidence="7 8">E39</strain>
    </source>
</reference>
<protein>
    <submittedName>
        <fullName evidence="7">RDD family protein</fullName>
    </submittedName>
</protein>
<evidence type="ECO:0000256" key="1">
    <source>
        <dbReference type="ARBA" id="ARBA00004141"/>
    </source>
</evidence>
<keyword evidence="2 5" id="KW-0812">Transmembrane</keyword>
<evidence type="ECO:0000259" key="6">
    <source>
        <dbReference type="Pfam" id="PF06271"/>
    </source>
</evidence>
<comment type="subcellular location">
    <subcellularLocation>
        <location evidence="1">Membrane</location>
        <topology evidence="1">Multi-pass membrane protein</topology>
    </subcellularLocation>
</comment>
<feature type="transmembrane region" description="Helical" evidence="5">
    <location>
        <begin position="20"/>
        <end position="46"/>
    </location>
</feature>
<dbReference type="PANTHER" id="PTHR38480:SF1">
    <property type="entry name" value="SLR0254 PROTEIN"/>
    <property type="match status" value="1"/>
</dbReference>
<dbReference type="Proteomes" id="UP000249375">
    <property type="component" value="Chromosome"/>
</dbReference>
<evidence type="ECO:0000256" key="5">
    <source>
        <dbReference type="SAM" id="Phobius"/>
    </source>
</evidence>
<proteinExistence type="predicted"/>
<keyword evidence="3 5" id="KW-1133">Transmembrane helix</keyword>
<accession>A0A5P8E5V1</accession>
<evidence type="ECO:0000256" key="4">
    <source>
        <dbReference type="ARBA" id="ARBA00023136"/>
    </source>
</evidence>
<evidence type="ECO:0000313" key="8">
    <source>
        <dbReference type="Proteomes" id="UP000249375"/>
    </source>
</evidence>